<feature type="compositionally biased region" description="Polar residues" evidence="1">
    <location>
        <begin position="88"/>
        <end position="97"/>
    </location>
</feature>
<comment type="caution">
    <text evidence="2">The sequence shown here is derived from an EMBL/GenBank/DDBJ whole genome shotgun (WGS) entry which is preliminary data.</text>
</comment>
<evidence type="ECO:0000313" key="3">
    <source>
        <dbReference type="Proteomes" id="UP000821837"/>
    </source>
</evidence>
<proteinExistence type="predicted"/>
<feature type="region of interest" description="Disordered" evidence="1">
    <location>
        <begin position="82"/>
        <end position="114"/>
    </location>
</feature>
<reference evidence="2" key="2">
    <citation type="submission" date="2021-09" db="EMBL/GenBank/DDBJ databases">
        <authorList>
            <person name="Jia N."/>
            <person name="Wang J."/>
            <person name="Shi W."/>
            <person name="Du L."/>
            <person name="Sun Y."/>
            <person name="Zhan W."/>
            <person name="Jiang J."/>
            <person name="Wang Q."/>
            <person name="Zhang B."/>
            <person name="Ji P."/>
            <person name="Sakyi L.B."/>
            <person name="Cui X."/>
            <person name="Yuan T."/>
            <person name="Jiang B."/>
            <person name="Yang W."/>
            <person name="Lam T.T.-Y."/>
            <person name="Chang Q."/>
            <person name="Ding S."/>
            <person name="Wang X."/>
            <person name="Zhu J."/>
            <person name="Ruan X."/>
            <person name="Zhao L."/>
            <person name="Wei J."/>
            <person name="Que T."/>
            <person name="Du C."/>
            <person name="Cheng J."/>
            <person name="Dai P."/>
            <person name="Han X."/>
            <person name="Huang E."/>
            <person name="Gao Y."/>
            <person name="Liu J."/>
            <person name="Shao H."/>
            <person name="Ye R."/>
            <person name="Li L."/>
            <person name="Wei W."/>
            <person name="Wang X."/>
            <person name="Wang C."/>
            <person name="Huo Q."/>
            <person name="Li W."/>
            <person name="Guo W."/>
            <person name="Chen H."/>
            <person name="Chen S."/>
            <person name="Zhou L."/>
            <person name="Zhou L."/>
            <person name="Ni X."/>
            <person name="Tian J."/>
            <person name="Zhou Y."/>
            <person name="Sheng Y."/>
            <person name="Liu T."/>
            <person name="Pan Y."/>
            <person name="Xia L."/>
            <person name="Li J."/>
            <person name="Zhao F."/>
            <person name="Cao W."/>
        </authorList>
    </citation>
    <scope>NUCLEOTIDE SEQUENCE</scope>
    <source>
        <strain evidence="2">Rsan-2018</strain>
        <tissue evidence="2">Larvae</tissue>
    </source>
</reference>
<keyword evidence="3" id="KW-1185">Reference proteome</keyword>
<evidence type="ECO:0000313" key="2">
    <source>
        <dbReference type="EMBL" id="KAH7985747.1"/>
    </source>
</evidence>
<dbReference type="AlphaFoldDB" id="A0A9D4TD43"/>
<accession>A0A9D4TD43</accession>
<organism evidence="2 3">
    <name type="scientific">Rhipicephalus sanguineus</name>
    <name type="common">Brown dog tick</name>
    <name type="synonym">Ixodes sanguineus</name>
    <dbReference type="NCBI Taxonomy" id="34632"/>
    <lineage>
        <taxon>Eukaryota</taxon>
        <taxon>Metazoa</taxon>
        <taxon>Ecdysozoa</taxon>
        <taxon>Arthropoda</taxon>
        <taxon>Chelicerata</taxon>
        <taxon>Arachnida</taxon>
        <taxon>Acari</taxon>
        <taxon>Parasitiformes</taxon>
        <taxon>Ixodida</taxon>
        <taxon>Ixodoidea</taxon>
        <taxon>Ixodidae</taxon>
        <taxon>Rhipicephalinae</taxon>
        <taxon>Rhipicephalus</taxon>
        <taxon>Rhipicephalus</taxon>
    </lineage>
</organism>
<gene>
    <name evidence="2" type="ORF">HPB52_025422</name>
</gene>
<dbReference type="Proteomes" id="UP000821837">
    <property type="component" value="Unassembled WGS sequence"/>
</dbReference>
<reference evidence="2" key="1">
    <citation type="journal article" date="2020" name="Cell">
        <title>Large-Scale Comparative Analyses of Tick Genomes Elucidate Their Genetic Diversity and Vector Capacities.</title>
        <authorList>
            <consortium name="Tick Genome and Microbiome Consortium (TIGMIC)"/>
            <person name="Jia N."/>
            <person name="Wang J."/>
            <person name="Shi W."/>
            <person name="Du L."/>
            <person name="Sun Y."/>
            <person name="Zhan W."/>
            <person name="Jiang J.F."/>
            <person name="Wang Q."/>
            <person name="Zhang B."/>
            <person name="Ji P."/>
            <person name="Bell-Sakyi L."/>
            <person name="Cui X.M."/>
            <person name="Yuan T.T."/>
            <person name="Jiang B.G."/>
            <person name="Yang W.F."/>
            <person name="Lam T.T."/>
            <person name="Chang Q.C."/>
            <person name="Ding S.J."/>
            <person name="Wang X.J."/>
            <person name="Zhu J.G."/>
            <person name="Ruan X.D."/>
            <person name="Zhao L."/>
            <person name="Wei J.T."/>
            <person name="Ye R.Z."/>
            <person name="Que T.C."/>
            <person name="Du C.H."/>
            <person name="Zhou Y.H."/>
            <person name="Cheng J.X."/>
            <person name="Dai P.F."/>
            <person name="Guo W.B."/>
            <person name="Han X.H."/>
            <person name="Huang E.J."/>
            <person name="Li L.F."/>
            <person name="Wei W."/>
            <person name="Gao Y.C."/>
            <person name="Liu J.Z."/>
            <person name="Shao H.Z."/>
            <person name="Wang X."/>
            <person name="Wang C.C."/>
            <person name="Yang T.C."/>
            <person name="Huo Q.B."/>
            <person name="Li W."/>
            <person name="Chen H.Y."/>
            <person name="Chen S.E."/>
            <person name="Zhou L.G."/>
            <person name="Ni X.B."/>
            <person name="Tian J.H."/>
            <person name="Sheng Y."/>
            <person name="Liu T."/>
            <person name="Pan Y.S."/>
            <person name="Xia L.Y."/>
            <person name="Li J."/>
            <person name="Zhao F."/>
            <person name="Cao W.C."/>
        </authorList>
    </citation>
    <scope>NUCLEOTIDE SEQUENCE</scope>
    <source>
        <strain evidence="2">Rsan-2018</strain>
    </source>
</reference>
<dbReference type="EMBL" id="JABSTV010000737">
    <property type="protein sequence ID" value="KAH7985747.1"/>
    <property type="molecule type" value="Genomic_DNA"/>
</dbReference>
<protein>
    <submittedName>
        <fullName evidence="2">Uncharacterized protein</fullName>
    </submittedName>
</protein>
<name>A0A9D4TD43_RHISA</name>
<evidence type="ECO:0000256" key="1">
    <source>
        <dbReference type="SAM" id="MobiDB-lite"/>
    </source>
</evidence>
<sequence length="114" mass="12686">MASLFLDGQRPNVFSDSRAAVRAFTIGSIPKEAHCIPKEKVITPHMPTCFPAHTGFFEEGLTNLNELALSKARELTFRVHVESPRPTTPNNRDSPTTYKDVPRTVSEPGLPLVW</sequence>